<dbReference type="GO" id="GO:0001935">
    <property type="term" value="P:endothelial cell proliferation"/>
    <property type="evidence" value="ECO:0007669"/>
    <property type="project" value="UniProtKB-UniRule"/>
</dbReference>
<dbReference type="AlphaFoldDB" id="A0A8C5HTG9"/>
<evidence type="ECO:0000256" key="3">
    <source>
        <dbReference type="ARBA" id="ARBA00022833"/>
    </source>
</evidence>
<evidence type="ECO:0000256" key="1">
    <source>
        <dbReference type="ARBA" id="ARBA00022723"/>
    </source>
</evidence>
<dbReference type="Proteomes" id="UP000694680">
    <property type="component" value="Chromosome 1"/>
</dbReference>
<dbReference type="PANTHER" id="PTHR46600">
    <property type="entry name" value="THAP DOMAIN-CONTAINING"/>
    <property type="match status" value="1"/>
</dbReference>
<dbReference type="PROSITE" id="PS50950">
    <property type="entry name" value="ZF_THAP"/>
    <property type="match status" value="1"/>
</dbReference>
<evidence type="ECO:0000259" key="7">
    <source>
        <dbReference type="PROSITE" id="PS50950"/>
    </source>
</evidence>
<keyword evidence="6" id="KW-0539">Nucleus</keyword>
<keyword evidence="6" id="KW-0805">Transcription regulation</keyword>
<comment type="function">
    <text evidence="6">DNA-binding transcription regulator that regulates endothelial cell proliferation and G1/S cell-cycle progression. Specifically binds the 5'-[AT]NTNN[GT]GGCA[AGT]-3' core DNA sequence and acts by modulating expression of pRB-E2F cell-cycle target genes.</text>
</comment>
<evidence type="ECO:0000256" key="4">
    <source>
        <dbReference type="ARBA" id="ARBA00023125"/>
    </source>
</evidence>
<dbReference type="Ensembl" id="ENSGWIT00000053905.1">
    <property type="protein sequence ID" value="ENSGWIP00000049889.1"/>
    <property type="gene ID" value="ENSGWIG00000024314.1"/>
</dbReference>
<dbReference type="GO" id="GO:0003700">
    <property type="term" value="F:DNA-binding transcription factor activity"/>
    <property type="evidence" value="ECO:0007669"/>
    <property type="project" value="UniProtKB-UniRule"/>
</dbReference>
<dbReference type="SMART" id="SM00692">
    <property type="entry name" value="DM3"/>
    <property type="match status" value="1"/>
</dbReference>
<keyword evidence="2 5" id="KW-0863">Zinc-finger</keyword>
<protein>
    <recommendedName>
        <fullName evidence="6">THAP domain-containing protein 1</fullName>
    </recommendedName>
</protein>
<organism evidence="8 9">
    <name type="scientific">Gouania willdenowi</name>
    <name type="common">Blunt-snouted clingfish</name>
    <name type="synonym">Lepadogaster willdenowi</name>
    <dbReference type="NCBI Taxonomy" id="441366"/>
    <lineage>
        <taxon>Eukaryota</taxon>
        <taxon>Metazoa</taxon>
        <taxon>Chordata</taxon>
        <taxon>Craniata</taxon>
        <taxon>Vertebrata</taxon>
        <taxon>Euteleostomi</taxon>
        <taxon>Actinopterygii</taxon>
        <taxon>Neopterygii</taxon>
        <taxon>Teleostei</taxon>
        <taxon>Neoteleostei</taxon>
        <taxon>Acanthomorphata</taxon>
        <taxon>Ovalentaria</taxon>
        <taxon>Blenniimorphae</taxon>
        <taxon>Blenniiformes</taxon>
        <taxon>Gobiesocoidei</taxon>
        <taxon>Gobiesocidae</taxon>
        <taxon>Gobiesocinae</taxon>
        <taxon>Gouania</taxon>
    </lineage>
</organism>
<keyword evidence="4 5" id="KW-0238">DNA-binding</keyword>
<dbReference type="SUPFAM" id="SSF57716">
    <property type="entry name" value="Glucocorticoid receptor-like (DNA-binding domain)"/>
    <property type="match status" value="1"/>
</dbReference>
<keyword evidence="6" id="KW-0175">Coiled coil</keyword>
<dbReference type="GO" id="GO:0005654">
    <property type="term" value="C:nucleoplasm"/>
    <property type="evidence" value="ECO:0007669"/>
    <property type="project" value="UniProtKB-SubCell"/>
</dbReference>
<keyword evidence="1" id="KW-0479">Metal-binding</keyword>
<dbReference type="PANTHER" id="PTHR46600:SF11">
    <property type="entry name" value="THAP DOMAIN-CONTAINING PROTEIN 10"/>
    <property type="match status" value="1"/>
</dbReference>
<dbReference type="GO" id="GO:0043565">
    <property type="term" value="F:sequence-specific DNA binding"/>
    <property type="evidence" value="ECO:0007669"/>
    <property type="project" value="UniProtKB-UniRule"/>
</dbReference>
<evidence type="ECO:0000256" key="6">
    <source>
        <dbReference type="RuleBase" id="RU369073"/>
    </source>
</evidence>
<dbReference type="SMART" id="SM00980">
    <property type="entry name" value="THAP"/>
    <property type="match status" value="1"/>
</dbReference>
<reference evidence="8" key="1">
    <citation type="submission" date="2020-06" db="EMBL/GenBank/DDBJ databases">
        <authorList>
            <consortium name="Wellcome Sanger Institute Data Sharing"/>
        </authorList>
    </citation>
    <scope>NUCLEOTIDE SEQUENCE [LARGE SCALE GENOMIC DNA]</scope>
</reference>
<accession>A0A8C5HTG9</accession>
<name>A0A8C5HTG9_GOUWI</name>
<sequence length="112" mass="12464">GCIWHSSKCSVVGCSNPHASLHRLPASEPFRSAWLSFIFHENVPASMGKVIFVCAKHFKDDCFCNLRQYKEGFAERLCLIEGSIPSIFGDDEQSTVNNATKCDDKTSLSLFC</sequence>
<dbReference type="GO" id="GO:0008270">
    <property type="term" value="F:zinc ion binding"/>
    <property type="evidence" value="ECO:0007669"/>
    <property type="project" value="UniProtKB-KW"/>
</dbReference>
<keyword evidence="9" id="KW-1185">Reference proteome</keyword>
<reference evidence="8" key="2">
    <citation type="submission" date="2025-08" db="UniProtKB">
        <authorList>
            <consortium name="Ensembl"/>
        </authorList>
    </citation>
    <scope>IDENTIFICATION</scope>
</reference>
<dbReference type="InterPro" id="IPR026516">
    <property type="entry name" value="THAP1/10"/>
</dbReference>
<comment type="similarity">
    <text evidence="6">Belongs to the THAP1 family.</text>
</comment>
<keyword evidence="6" id="KW-0804">Transcription</keyword>
<keyword evidence="3" id="KW-0862">Zinc</keyword>
<evidence type="ECO:0000256" key="5">
    <source>
        <dbReference type="PROSITE-ProRule" id="PRU00309"/>
    </source>
</evidence>
<evidence type="ECO:0000256" key="2">
    <source>
        <dbReference type="ARBA" id="ARBA00022771"/>
    </source>
</evidence>
<evidence type="ECO:0000313" key="9">
    <source>
        <dbReference type="Proteomes" id="UP000694680"/>
    </source>
</evidence>
<comment type="subcellular location">
    <subcellularLocation>
        <location evidence="6">Nucleus</location>
        <location evidence="6">Nucleoplasm</location>
    </subcellularLocation>
</comment>
<reference evidence="8" key="3">
    <citation type="submission" date="2025-09" db="UniProtKB">
        <authorList>
            <consortium name="Ensembl"/>
        </authorList>
    </citation>
    <scope>IDENTIFICATION</scope>
</reference>
<proteinExistence type="inferred from homology"/>
<keyword evidence="6" id="KW-0131">Cell cycle</keyword>
<dbReference type="Pfam" id="PF05485">
    <property type="entry name" value="THAP"/>
    <property type="match status" value="1"/>
</dbReference>
<evidence type="ECO:0000313" key="8">
    <source>
        <dbReference type="Ensembl" id="ENSGWIP00000049889.1"/>
    </source>
</evidence>
<feature type="domain" description="THAP-type" evidence="7">
    <location>
        <begin position="5"/>
        <end position="88"/>
    </location>
</feature>
<dbReference type="InterPro" id="IPR006612">
    <property type="entry name" value="THAP_Znf"/>
</dbReference>